<reference evidence="1" key="1">
    <citation type="submission" date="2022-08" db="UniProtKB">
        <authorList>
            <consortium name="EnsemblMetazoa"/>
        </authorList>
    </citation>
    <scope>IDENTIFICATION</scope>
    <source>
        <strain evidence="1">EBRO</strain>
    </source>
</reference>
<sequence length="520" mass="57098">LFACQVKAKAVVKMRSSCLLVVFAFLCALQSTSGRPDLGLNGEIKGSVVAKETASFASMLLNLLDDYTFVLGADYLLLNSMANALSQIAATLADKGTIMANSVALLIEDNSGIVTPPFEDAIAGIEELLTLLTTRFPSEFLTLQYREKTYITDMLNDDFDYLSETLSTLNGILGSLQSAAEDAQASAGGDELPVSIDLIRKYISPRSINSLMNAIARLPTVVSPFLYSIDSTLANVDQADTYILEVKSDIESFLLQAHQEVVLFNGQLRQLKTDTVDVIENVDALFQEQQTQIVEVLPVLQSASTFQDDLEDALLSFEQTVSPGSIAEKTVLIQDRVASYISLAKTFDDDLVTLYGDRICPVVISVVKVLVASGPYAPYCFRKYSPKVLDLAAHHYYDLTECYQLELNRIYSLHRLIVDLVDLVSFNYGELFDDFAVCLDAQPCPGVNCNACVQTLGEVLGSLSRLADEKFDLILQVVPTELDTSLQRLDSCVAFAKYKLVADAHDLVIDVFQCEENGYN</sequence>
<name>A0A182JIH0_ANOAO</name>
<dbReference type="EnsemblMetazoa" id="AATE018695-RA">
    <property type="protein sequence ID" value="AATE018695-PA.1"/>
    <property type="gene ID" value="AATE018695"/>
</dbReference>
<evidence type="ECO:0008006" key="2">
    <source>
        <dbReference type="Google" id="ProtNLM"/>
    </source>
</evidence>
<protein>
    <recommendedName>
        <fullName evidence="2">Protein TsetseEP domain-containing protein</fullName>
    </recommendedName>
</protein>
<proteinExistence type="predicted"/>
<evidence type="ECO:0000313" key="1">
    <source>
        <dbReference type="EnsemblMetazoa" id="AATE018695-PA.1"/>
    </source>
</evidence>
<dbReference type="VEuPathDB" id="VectorBase:AATE018695"/>
<accession>A0A182JIH0</accession>
<dbReference type="AlphaFoldDB" id="A0A182JIH0"/>
<organism evidence="1">
    <name type="scientific">Anopheles atroparvus</name>
    <name type="common">European mosquito</name>
    <dbReference type="NCBI Taxonomy" id="41427"/>
    <lineage>
        <taxon>Eukaryota</taxon>
        <taxon>Metazoa</taxon>
        <taxon>Ecdysozoa</taxon>
        <taxon>Arthropoda</taxon>
        <taxon>Hexapoda</taxon>
        <taxon>Insecta</taxon>
        <taxon>Pterygota</taxon>
        <taxon>Neoptera</taxon>
        <taxon>Endopterygota</taxon>
        <taxon>Diptera</taxon>
        <taxon>Nematocera</taxon>
        <taxon>Culicoidea</taxon>
        <taxon>Culicidae</taxon>
        <taxon>Anophelinae</taxon>
        <taxon>Anopheles</taxon>
    </lineage>
</organism>